<keyword evidence="7 8" id="KW-0472">Membrane</keyword>
<evidence type="ECO:0000256" key="6">
    <source>
        <dbReference type="ARBA" id="ARBA00022989"/>
    </source>
</evidence>
<dbReference type="EMBL" id="PVFR01000060">
    <property type="protein sequence ID" value="PRE44921.1"/>
    <property type="molecule type" value="Genomic_DNA"/>
</dbReference>
<feature type="transmembrane region" description="Helical" evidence="8">
    <location>
        <begin position="6"/>
        <end position="25"/>
    </location>
</feature>
<reference evidence="10 11" key="1">
    <citation type="submission" date="2018-03" db="EMBL/GenBank/DDBJ databases">
        <authorList>
            <person name="Nguyen K."/>
            <person name="Fouts D."/>
            <person name="Sutton G."/>
        </authorList>
    </citation>
    <scope>NUCLEOTIDE SEQUENCE [LARGE SCALE GENOMIC DNA]</scope>
    <source>
        <strain evidence="10 11">AU14328</strain>
    </source>
</reference>
<evidence type="ECO:0000256" key="3">
    <source>
        <dbReference type="ARBA" id="ARBA00004856"/>
    </source>
</evidence>
<dbReference type="Proteomes" id="UP000237811">
    <property type="component" value="Unassembled WGS sequence"/>
</dbReference>
<comment type="caution">
    <text evidence="10">The sequence shown here is derived from an EMBL/GenBank/DDBJ whole genome shotgun (WGS) entry which is preliminary data.</text>
</comment>
<dbReference type="GO" id="GO:0030416">
    <property type="term" value="P:methylamine metabolic process"/>
    <property type="evidence" value="ECO:0007669"/>
    <property type="project" value="InterPro"/>
</dbReference>
<evidence type="ECO:0000313" key="10">
    <source>
        <dbReference type="EMBL" id="PRE44921.1"/>
    </source>
</evidence>
<protein>
    <recommendedName>
        <fullName evidence="4">Methylamine utilization protein MauE</fullName>
    </recommendedName>
</protein>
<dbReference type="InterPro" id="IPR009908">
    <property type="entry name" value="Methylamine_util_MauE"/>
</dbReference>
<feature type="transmembrane region" description="Helical" evidence="8">
    <location>
        <begin position="165"/>
        <end position="186"/>
    </location>
</feature>
<gene>
    <name evidence="10" type="ORF">C6P99_20475</name>
</gene>
<dbReference type="Pfam" id="PF07291">
    <property type="entry name" value="MauE"/>
    <property type="match status" value="1"/>
</dbReference>
<dbReference type="GO" id="GO:0016020">
    <property type="term" value="C:membrane"/>
    <property type="evidence" value="ECO:0007669"/>
    <property type="project" value="UniProtKB-SubCell"/>
</dbReference>
<organism evidence="10 11">
    <name type="scientific">Burkholderia multivorans</name>
    <dbReference type="NCBI Taxonomy" id="87883"/>
    <lineage>
        <taxon>Bacteria</taxon>
        <taxon>Pseudomonadati</taxon>
        <taxon>Pseudomonadota</taxon>
        <taxon>Betaproteobacteria</taxon>
        <taxon>Burkholderiales</taxon>
        <taxon>Burkholderiaceae</taxon>
        <taxon>Burkholderia</taxon>
        <taxon>Burkholderia cepacia complex</taxon>
    </lineage>
</organism>
<accession>A0AB37ARH8</accession>
<feature type="domain" description="Methylamine utilisation protein MauE" evidence="9">
    <location>
        <begin position="7"/>
        <end position="152"/>
    </location>
</feature>
<evidence type="ECO:0000256" key="7">
    <source>
        <dbReference type="ARBA" id="ARBA00023136"/>
    </source>
</evidence>
<dbReference type="AlphaFoldDB" id="A0AB37ARH8"/>
<evidence type="ECO:0000256" key="1">
    <source>
        <dbReference type="ARBA" id="ARBA00003475"/>
    </source>
</evidence>
<proteinExistence type="predicted"/>
<feature type="transmembrane region" description="Helical" evidence="8">
    <location>
        <begin position="74"/>
        <end position="95"/>
    </location>
</feature>
<evidence type="ECO:0000256" key="5">
    <source>
        <dbReference type="ARBA" id="ARBA00022692"/>
    </source>
</evidence>
<sequence>MTIDPVLATSAQAGAAAVVLLGAVAKLRAPVAFRDALAGYRLLPDALVAPAALAIPLAEALGAAALLFPDTRTAAAIGLIALLLAFAAALAANILRGRTDIDCGCTGFAGVRAAPGDAAPGAAASGDGTPRRIGWLHVARVLLLVALVATALLAPDTRAVVWFDYLTLFFSVPLIVCALLTVDVLLANVPRLTAMRNS</sequence>
<dbReference type="RefSeq" id="WP_105777736.1">
    <property type="nucleotide sequence ID" value="NZ_JAGSWD010000010.1"/>
</dbReference>
<comment type="pathway">
    <text evidence="3">One-carbon metabolism; methylamine degradation.</text>
</comment>
<evidence type="ECO:0000256" key="2">
    <source>
        <dbReference type="ARBA" id="ARBA00004141"/>
    </source>
</evidence>
<name>A0AB37ARH8_9BURK</name>
<feature type="transmembrane region" description="Helical" evidence="8">
    <location>
        <begin position="133"/>
        <end position="153"/>
    </location>
</feature>
<keyword evidence="5 8" id="KW-0812">Transmembrane</keyword>
<evidence type="ECO:0000259" key="9">
    <source>
        <dbReference type="Pfam" id="PF07291"/>
    </source>
</evidence>
<keyword evidence="6 8" id="KW-1133">Transmembrane helix</keyword>
<comment type="function">
    <text evidence="1">May be specifically involved in the processing, transport, and/or maturation of the MADH beta-subunit.</text>
</comment>
<evidence type="ECO:0000256" key="8">
    <source>
        <dbReference type="SAM" id="Phobius"/>
    </source>
</evidence>
<comment type="subcellular location">
    <subcellularLocation>
        <location evidence="2">Membrane</location>
        <topology evidence="2">Multi-pass membrane protein</topology>
    </subcellularLocation>
</comment>
<evidence type="ECO:0000313" key="11">
    <source>
        <dbReference type="Proteomes" id="UP000237811"/>
    </source>
</evidence>
<evidence type="ECO:0000256" key="4">
    <source>
        <dbReference type="ARBA" id="ARBA00019078"/>
    </source>
</evidence>
<feature type="transmembrane region" description="Helical" evidence="8">
    <location>
        <begin position="46"/>
        <end position="68"/>
    </location>
</feature>